<dbReference type="GO" id="GO:0030145">
    <property type="term" value="F:manganese ion binding"/>
    <property type="evidence" value="ECO:0007669"/>
    <property type="project" value="UniProtKB-UniRule"/>
</dbReference>
<comment type="subcellular location">
    <subcellularLocation>
        <location evidence="4 14">Cytoplasm</location>
    </subcellularLocation>
</comment>
<evidence type="ECO:0000313" key="18">
    <source>
        <dbReference type="EMBL" id="AHC15112.1"/>
    </source>
</evidence>
<dbReference type="GO" id="GO:0006298">
    <property type="term" value="P:mismatch repair"/>
    <property type="evidence" value="ECO:0007669"/>
    <property type="project" value="TreeGrafter"/>
</dbReference>
<evidence type="ECO:0000256" key="5">
    <source>
        <dbReference type="ARBA" id="ARBA00007383"/>
    </source>
</evidence>
<comment type="cofactor">
    <cofactor evidence="2">
        <name>Mg(2+)</name>
        <dbReference type="ChEBI" id="CHEBI:18420"/>
    </cofactor>
</comment>
<evidence type="ECO:0000256" key="14">
    <source>
        <dbReference type="HAMAP-Rule" id="MF_00052"/>
    </source>
</evidence>
<evidence type="ECO:0000256" key="16">
    <source>
        <dbReference type="RuleBase" id="RU003515"/>
    </source>
</evidence>
<dbReference type="InterPro" id="IPR024567">
    <property type="entry name" value="RNase_HII/HIII_dom"/>
</dbReference>
<evidence type="ECO:0000256" key="2">
    <source>
        <dbReference type="ARBA" id="ARBA00001946"/>
    </source>
</evidence>
<evidence type="ECO:0000256" key="3">
    <source>
        <dbReference type="ARBA" id="ARBA00004065"/>
    </source>
</evidence>
<keyword evidence="10 14" id="KW-0479">Metal-binding</keyword>
<dbReference type="Proteomes" id="UP000018680">
    <property type="component" value="Chromosome"/>
</dbReference>
<dbReference type="eggNOG" id="COG0164">
    <property type="taxonomic scope" value="Bacteria"/>
</dbReference>
<accession>V5WH15</accession>
<evidence type="ECO:0000259" key="17">
    <source>
        <dbReference type="PROSITE" id="PS51975"/>
    </source>
</evidence>
<organism evidence="18 19">
    <name type="scientific">Salinispira pacifica</name>
    <dbReference type="NCBI Taxonomy" id="1307761"/>
    <lineage>
        <taxon>Bacteria</taxon>
        <taxon>Pseudomonadati</taxon>
        <taxon>Spirochaetota</taxon>
        <taxon>Spirochaetia</taxon>
        <taxon>Spirochaetales</taxon>
        <taxon>Spirochaetaceae</taxon>
        <taxon>Salinispira</taxon>
    </lineage>
</organism>
<dbReference type="EC" id="3.1.26.4" evidence="6 14"/>
<feature type="binding site" evidence="14 15">
    <location>
        <position position="15"/>
    </location>
    <ligand>
        <name>a divalent metal cation</name>
        <dbReference type="ChEBI" id="CHEBI:60240"/>
    </ligand>
</feature>
<evidence type="ECO:0000256" key="7">
    <source>
        <dbReference type="ARBA" id="ARBA00019179"/>
    </source>
</evidence>
<dbReference type="GO" id="GO:0003723">
    <property type="term" value="F:RNA binding"/>
    <property type="evidence" value="ECO:0007669"/>
    <property type="project" value="UniProtKB-UniRule"/>
</dbReference>
<dbReference type="InterPro" id="IPR022898">
    <property type="entry name" value="RNase_HII"/>
</dbReference>
<dbReference type="Gene3D" id="3.30.420.10">
    <property type="entry name" value="Ribonuclease H-like superfamily/Ribonuclease H"/>
    <property type="match status" value="1"/>
</dbReference>
<dbReference type="RefSeq" id="WP_024268031.1">
    <property type="nucleotide sequence ID" value="NC_023035.1"/>
</dbReference>
<dbReference type="AlphaFoldDB" id="V5WH15"/>
<evidence type="ECO:0000256" key="10">
    <source>
        <dbReference type="ARBA" id="ARBA00022723"/>
    </source>
</evidence>
<evidence type="ECO:0000256" key="4">
    <source>
        <dbReference type="ARBA" id="ARBA00004496"/>
    </source>
</evidence>
<feature type="binding site" evidence="14 15">
    <location>
        <position position="118"/>
    </location>
    <ligand>
        <name>a divalent metal cation</name>
        <dbReference type="ChEBI" id="CHEBI:60240"/>
    </ligand>
</feature>
<dbReference type="CDD" id="cd07182">
    <property type="entry name" value="RNase_HII_bacteria_HII_like"/>
    <property type="match status" value="1"/>
</dbReference>
<proteinExistence type="inferred from homology"/>
<feature type="domain" description="RNase H type-2" evidence="17">
    <location>
        <begin position="8"/>
        <end position="210"/>
    </location>
</feature>
<name>V5WH15_9SPIO</name>
<dbReference type="HAMAP" id="MF_00052_B">
    <property type="entry name" value="RNase_HII_B"/>
    <property type="match status" value="1"/>
</dbReference>
<dbReference type="GO" id="GO:0043137">
    <property type="term" value="P:DNA replication, removal of RNA primer"/>
    <property type="evidence" value="ECO:0007669"/>
    <property type="project" value="TreeGrafter"/>
</dbReference>
<comment type="similarity">
    <text evidence="5 14 16">Belongs to the RNase HII family.</text>
</comment>
<dbReference type="GO" id="GO:0004523">
    <property type="term" value="F:RNA-DNA hybrid ribonuclease activity"/>
    <property type="evidence" value="ECO:0007669"/>
    <property type="project" value="UniProtKB-UniRule"/>
</dbReference>
<dbReference type="SUPFAM" id="SSF53098">
    <property type="entry name" value="Ribonuclease H-like"/>
    <property type="match status" value="1"/>
</dbReference>
<dbReference type="PATRIC" id="fig|1307761.3.peg.1727"/>
<evidence type="ECO:0000256" key="11">
    <source>
        <dbReference type="ARBA" id="ARBA00022759"/>
    </source>
</evidence>
<evidence type="ECO:0000256" key="15">
    <source>
        <dbReference type="PROSITE-ProRule" id="PRU01319"/>
    </source>
</evidence>
<keyword evidence="11 14" id="KW-0255">Endonuclease</keyword>
<evidence type="ECO:0000256" key="9">
    <source>
        <dbReference type="ARBA" id="ARBA00022722"/>
    </source>
</evidence>
<keyword evidence="8 14" id="KW-0963">Cytoplasm</keyword>
<evidence type="ECO:0000256" key="8">
    <source>
        <dbReference type="ARBA" id="ARBA00022490"/>
    </source>
</evidence>
<gene>
    <name evidence="14" type="primary">rnhB</name>
    <name evidence="18" type="ORF">L21SP2_1733</name>
</gene>
<dbReference type="GO" id="GO:0005737">
    <property type="term" value="C:cytoplasm"/>
    <property type="evidence" value="ECO:0007669"/>
    <property type="project" value="UniProtKB-SubCell"/>
</dbReference>
<dbReference type="NCBIfam" id="NF000595">
    <property type="entry name" value="PRK00015.1-3"/>
    <property type="match status" value="1"/>
</dbReference>
<comment type="catalytic activity">
    <reaction evidence="1 14 15 16">
        <text>Endonucleolytic cleavage to 5'-phosphomonoester.</text>
        <dbReference type="EC" id="3.1.26.4"/>
    </reaction>
</comment>
<dbReference type="PROSITE" id="PS51975">
    <property type="entry name" value="RNASE_H_2"/>
    <property type="match status" value="1"/>
</dbReference>
<reference evidence="18 19" key="1">
    <citation type="journal article" date="2015" name="Stand. Genomic Sci.">
        <title>Complete genome sequence and description of Salinispira pacifica gen. nov., sp. nov., a novel spirochaete isolated form a hypersaline microbial mat.</title>
        <authorList>
            <person name="Ben Hania W."/>
            <person name="Joseph M."/>
            <person name="Schumann P."/>
            <person name="Bunk B."/>
            <person name="Fiebig A."/>
            <person name="Sproer C."/>
            <person name="Klenk H.P."/>
            <person name="Fardeau M.L."/>
            <person name="Spring S."/>
        </authorList>
    </citation>
    <scope>NUCLEOTIDE SEQUENCE [LARGE SCALE GENOMIC DNA]</scope>
    <source>
        <strain evidence="18 19">L21-RPul-D2</strain>
    </source>
</reference>
<evidence type="ECO:0000256" key="1">
    <source>
        <dbReference type="ARBA" id="ARBA00000077"/>
    </source>
</evidence>
<dbReference type="InterPro" id="IPR012337">
    <property type="entry name" value="RNaseH-like_sf"/>
</dbReference>
<evidence type="ECO:0000313" key="19">
    <source>
        <dbReference type="Proteomes" id="UP000018680"/>
    </source>
</evidence>
<dbReference type="Pfam" id="PF01351">
    <property type="entry name" value="RNase_HII"/>
    <property type="match status" value="1"/>
</dbReference>
<feature type="binding site" evidence="14 15">
    <location>
        <position position="14"/>
    </location>
    <ligand>
        <name>a divalent metal cation</name>
        <dbReference type="ChEBI" id="CHEBI:60240"/>
    </ligand>
</feature>
<keyword evidence="19" id="KW-1185">Reference proteome</keyword>
<dbReference type="STRING" id="1307761.L21SP2_1733"/>
<dbReference type="InterPro" id="IPR001352">
    <property type="entry name" value="RNase_HII/HIII"/>
</dbReference>
<comment type="cofactor">
    <cofactor evidence="14 15">
        <name>Mn(2+)</name>
        <dbReference type="ChEBI" id="CHEBI:29035"/>
    </cofactor>
    <cofactor evidence="14 15">
        <name>Mg(2+)</name>
        <dbReference type="ChEBI" id="CHEBI:18420"/>
    </cofactor>
    <text evidence="14 15">Manganese or magnesium. Binds 1 divalent metal ion per monomer in the absence of substrate. May bind a second metal ion after substrate binding.</text>
</comment>
<keyword evidence="9 14" id="KW-0540">Nuclease</keyword>
<dbReference type="PANTHER" id="PTHR10954:SF18">
    <property type="entry name" value="RIBONUCLEASE HII"/>
    <property type="match status" value="1"/>
</dbReference>
<dbReference type="EMBL" id="CP006939">
    <property type="protein sequence ID" value="AHC15112.1"/>
    <property type="molecule type" value="Genomic_DNA"/>
</dbReference>
<dbReference type="InterPro" id="IPR036397">
    <property type="entry name" value="RNaseH_sf"/>
</dbReference>
<evidence type="ECO:0000256" key="12">
    <source>
        <dbReference type="ARBA" id="ARBA00022801"/>
    </source>
</evidence>
<keyword evidence="13 14" id="KW-0464">Manganese</keyword>
<dbReference type="PANTHER" id="PTHR10954">
    <property type="entry name" value="RIBONUCLEASE H2 SUBUNIT A"/>
    <property type="match status" value="1"/>
</dbReference>
<sequence>MTKATPHTLICGIDEVGRGPLAGPVVASAVILGSNHGIQGLTDSKKLSETRRNNLDREIRNKAECHGTGWVWQDEIDRLNIHNATLLAMNRALAGMLAGLMRSSGDAVCIQPFAIRVDGKFLPDFTTVEGYSPSLHGDCQAVIKGDGSIEEISAASIIAKVARDSWMIEYHRKEPQYGFDGHKGYPTAAHKAAIRTYGPSGIQRKSFRVS</sequence>
<dbReference type="HOGENOM" id="CLU_036532_3_2_12"/>
<evidence type="ECO:0000256" key="6">
    <source>
        <dbReference type="ARBA" id="ARBA00012180"/>
    </source>
</evidence>
<dbReference type="KEGG" id="slr:L21SP2_1733"/>
<keyword evidence="12 14" id="KW-0378">Hydrolase</keyword>
<evidence type="ECO:0000256" key="13">
    <source>
        <dbReference type="ARBA" id="ARBA00023211"/>
    </source>
</evidence>
<dbReference type="GO" id="GO:0032299">
    <property type="term" value="C:ribonuclease H2 complex"/>
    <property type="evidence" value="ECO:0007669"/>
    <property type="project" value="TreeGrafter"/>
</dbReference>
<protein>
    <recommendedName>
        <fullName evidence="7 14">Ribonuclease HII</fullName>
        <shortName evidence="14">RNase HII</shortName>
        <ecNumber evidence="6 14">3.1.26.4</ecNumber>
    </recommendedName>
</protein>
<comment type="function">
    <text evidence="3 14 16">Endonuclease that specifically degrades the RNA of RNA-DNA hybrids.</text>
</comment>